<accession>A0A1H2MQE5</accession>
<keyword evidence="2" id="KW-1185">Reference proteome</keyword>
<evidence type="ECO:0000313" key="1">
    <source>
        <dbReference type="EMBL" id="SDU95322.1"/>
    </source>
</evidence>
<dbReference type="Proteomes" id="UP000198600">
    <property type="component" value="Chromosome I"/>
</dbReference>
<dbReference type="EMBL" id="LT629802">
    <property type="protein sequence ID" value="SDU95322.1"/>
    <property type="molecule type" value="Genomic_DNA"/>
</dbReference>
<organism evidence="1 2">
    <name type="scientific">Pseudomonas mucidolens</name>
    <dbReference type="NCBI Taxonomy" id="46679"/>
    <lineage>
        <taxon>Bacteria</taxon>
        <taxon>Pseudomonadati</taxon>
        <taxon>Pseudomonadota</taxon>
        <taxon>Gammaproteobacteria</taxon>
        <taxon>Pseudomonadales</taxon>
        <taxon>Pseudomonadaceae</taxon>
        <taxon>Pseudomonas</taxon>
    </lineage>
</organism>
<sequence length="177" mass="20073">MRLSYKLLRKPSYGRHKQVRKAQCAMRNAQCVSGKPGLRRCVQQPVGFVRLPGESRHLSSNRPDSFGQPCIRTKTRQLRRPYAALRSTYFVMSIELPAEGQVYQYQWRALPRCQPDTRSDSTSNLIGRSSKTQRAIRQECGLLGSSCHDRLDGCLGTVIALYEPARGHRAPCPLLRT</sequence>
<protein>
    <submittedName>
        <fullName evidence="1">Uncharacterized protein</fullName>
    </submittedName>
</protein>
<dbReference type="AlphaFoldDB" id="A0A1H2MQE5"/>
<name>A0A1H2MQE5_9PSED</name>
<gene>
    <name evidence="1" type="ORF">SAMN05216202_2164</name>
</gene>
<proteinExistence type="predicted"/>
<reference evidence="2" key="1">
    <citation type="submission" date="2016-10" db="EMBL/GenBank/DDBJ databases">
        <authorList>
            <person name="Varghese N."/>
            <person name="Submissions S."/>
        </authorList>
    </citation>
    <scope>NUCLEOTIDE SEQUENCE [LARGE SCALE GENOMIC DNA]</scope>
    <source>
        <strain evidence="2">LMG 2223</strain>
    </source>
</reference>
<evidence type="ECO:0000313" key="2">
    <source>
        <dbReference type="Proteomes" id="UP000198600"/>
    </source>
</evidence>